<organism evidence="1 2">
    <name type="scientific">Ammoniphilus oxalaticus</name>
    <dbReference type="NCBI Taxonomy" id="66863"/>
    <lineage>
        <taxon>Bacteria</taxon>
        <taxon>Bacillati</taxon>
        <taxon>Bacillota</taxon>
        <taxon>Bacilli</taxon>
        <taxon>Bacillales</taxon>
        <taxon>Paenibacillaceae</taxon>
        <taxon>Aneurinibacillus group</taxon>
        <taxon>Ammoniphilus</taxon>
    </lineage>
</organism>
<dbReference type="Pfam" id="PF13031">
    <property type="entry name" value="DUF3892"/>
    <property type="match status" value="1"/>
</dbReference>
<keyword evidence="2" id="KW-1185">Reference proteome</keyword>
<protein>
    <recommendedName>
        <fullName evidence="3">DUF3892 domain-containing protein</fullName>
    </recommendedName>
</protein>
<dbReference type="InterPro" id="IPR024997">
    <property type="entry name" value="DUF3892"/>
</dbReference>
<evidence type="ECO:0000313" key="2">
    <source>
        <dbReference type="Proteomes" id="UP000284219"/>
    </source>
</evidence>
<dbReference type="AlphaFoldDB" id="A0A419SM01"/>
<accession>A0A419SM01</accession>
<gene>
    <name evidence="1" type="ORF">BEP19_04535</name>
</gene>
<dbReference type="RefSeq" id="WP_120188912.1">
    <property type="nucleotide sequence ID" value="NZ_MCHY01000007.1"/>
</dbReference>
<name>A0A419SM01_9BACL</name>
<comment type="caution">
    <text evidence="1">The sequence shown here is derived from an EMBL/GenBank/DDBJ whole genome shotgun (WGS) entry which is preliminary data.</text>
</comment>
<sequence>MNYKLVAVRKDAEGNITHFLTDRDTVITLSEAIALVENDQINSITSLKADGTWLIDEYGQYEQGQNLADLPGF</sequence>
<dbReference type="OrthoDB" id="1647761at2"/>
<dbReference type="Proteomes" id="UP000284219">
    <property type="component" value="Unassembled WGS sequence"/>
</dbReference>
<evidence type="ECO:0000313" key="1">
    <source>
        <dbReference type="EMBL" id="RKD25091.1"/>
    </source>
</evidence>
<evidence type="ECO:0008006" key="3">
    <source>
        <dbReference type="Google" id="ProtNLM"/>
    </source>
</evidence>
<dbReference type="EMBL" id="MCHY01000007">
    <property type="protein sequence ID" value="RKD25091.1"/>
    <property type="molecule type" value="Genomic_DNA"/>
</dbReference>
<proteinExistence type="predicted"/>
<reference evidence="1 2" key="1">
    <citation type="submission" date="2016-08" db="EMBL/GenBank/DDBJ databases">
        <title>Novel Firmicute Genomes.</title>
        <authorList>
            <person name="Poppleton D.I."/>
            <person name="Gribaldo S."/>
        </authorList>
    </citation>
    <scope>NUCLEOTIDE SEQUENCE [LARGE SCALE GENOMIC DNA]</scope>
    <source>
        <strain evidence="1 2">RAOx-1</strain>
    </source>
</reference>